<protein>
    <submittedName>
        <fullName evidence="1">Type I-F CRISPR-associated endoribonuclease Cas6/Csy4</fullName>
    </submittedName>
</protein>
<evidence type="ECO:0000313" key="2">
    <source>
        <dbReference type="Proteomes" id="UP001208935"/>
    </source>
</evidence>
<reference evidence="2" key="1">
    <citation type="submission" date="2023-07" db="EMBL/GenBank/DDBJ databases">
        <title>Verminephrobacter genomes.</title>
        <authorList>
            <person name="Lund M.B."/>
        </authorList>
    </citation>
    <scope>NUCLEOTIDE SEQUENCE [LARGE SCALE GENOMIC DNA]</scope>
    <source>
        <strain evidence="2">AtM5-05</strain>
    </source>
</reference>
<dbReference type="Proteomes" id="UP001208935">
    <property type="component" value="Unassembled WGS sequence"/>
</dbReference>
<evidence type="ECO:0000313" key="1">
    <source>
        <dbReference type="EMBL" id="MCW5323007.1"/>
    </source>
</evidence>
<organism evidence="1 2">
    <name type="scientific">Verminephrobacter aporrectodeae subsp. tuberculatae</name>
    <dbReference type="NCBI Taxonomy" id="1110392"/>
    <lineage>
        <taxon>Bacteria</taxon>
        <taxon>Pseudomonadati</taxon>
        <taxon>Pseudomonadota</taxon>
        <taxon>Betaproteobacteria</taxon>
        <taxon>Burkholderiales</taxon>
        <taxon>Comamonadaceae</taxon>
        <taxon>Verminephrobacter</taxon>
    </lineage>
</organism>
<sequence>MTTHYIDIALRPDPEFSPAHLLNALYAKLHRALVQLGTGDVGVSFPGLSPQGTHLGSTLRLHGPEPALQRLQALPWLQGMRDHVQASEAVSVPAHTQHRTVRRVQTKSNPELLRRRQMRRHGIDSAEAILRIPDQEGQRLALPYLSLHSASSGQAFHLFIDHGALMNTPSPGSFSTYGLSTQSTIPWF</sequence>
<keyword evidence="2" id="KW-1185">Reference proteome</keyword>
<dbReference type="RefSeq" id="WP_265283041.1">
    <property type="nucleotide sequence ID" value="NZ_QZCW01000003.1"/>
</dbReference>
<gene>
    <name evidence="1" type="primary">cas6f</name>
    <name evidence="1" type="ORF">D5039_18220</name>
</gene>
<dbReference type="InterPro" id="IPR013396">
    <property type="entry name" value="CRISPR-assoc_prot_Csy4"/>
</dbReference>
<dbReference type="Gene3D" id="3.30.70.2540">
    <property type="entry name" value="CRISPR-associated endoribonuclease Cas6/Csy4"/>
    <property type="match status" value="1"/>
</dbReference>
<name>A0ABT3KXF3_9BURK</name>
<dbReference type="InterPro" id="IPR042564">
    <property type="entry name" value="CRISPR-Cas6/Csy4_sf"/>
</dbReference>
<proteinExistence type="predicted"/>
<dbReference type="EMBL" id="QZCW01000003">
    <property type="protein sequence ID" value="MCW5323007.1"/>
    <property type="molecule type" value="Genomic_DNA"/>
</dbReference>
<dbReference type="NCBIfam" id="TIGR02563">
    <property type="entry name" value="cas_Csy4"/>
    <property type="match status" value="1"/>
</dbReference>
<accession>A0ABT3KXF3</accession>
<dbReference type="Pfam" id="PF09618">
    <property type="entry name" value="Cas_Csy4"/>
    <property type="match status" value="1"/>
</dbReference>
<comment type="caution">
    <text evidence="1">The sequence shown here is derived from an EMBL/GenBank/DDBJ whole genome shotgun (WGS) entry which is preliminary data.</text>
</comment>
<dbReference type="CDD" id="cd09739">
    <property type="entry name" value="Cas6_I-F"/>
    <property type="match status" value="1"/>
</dbReference>